<proteinExistence type="predicted"/>
<organism evidence="2 3">
    <name type="scientific">Panicum hallii var. hallii</name>
    <dbReference type="NCBI Taxonomy" id="1504633"/>
    <lineage>
        <taxon>Eukaryota</taxon>
        <taxon>Viridiplantae</taxon>
        <taxon>Streptophyta</taxon>
        <taxon>Embryophyta</taxon>
        <taxon>Tracheophyta</taxon>
        <taxon>Spermatophyta</taxon>
        <taxon>Magnoliopsida</taxon>
        <taxon>Liliopsida</taxon>
        <taxon>Poales</taxon>
        <taxon>Poaceae</taxon>
        <taxon>PACMAD clade</taxon>
        <taxon>Panicoideae</taxon>
        <taxon>Panicodae</taxon>
        <taxon>Paniceae</taxon>
        <taxon>Panicinae</taxon>
        <taxon>Panicum</taxon>
        <taxon>Panicum sect. Panicum</taxon>
    </lineage>
</organism>
<gene>
    <name evidence="2" type="ORF">GQ55_8G066700</name>
</gene>
<reference evidence="2 3" key="1">
    <citation type="submission" date="2018-04" db="EMBL/GenBank/DDBJ databases">
        <title>WGS assembly of Panicum hallii var. hallii HAL2.</title>
        <authorList>
            <person name="Lovell J."/>
            <person name="Jenkins J."/>
            <person name="Lowry D."/>
            <person name="Mamidi S."/>
            <person name="Sreedasyam A."/>
            <person name="Weng X."/>
            <person name="Barry K."/>
            <person name="Bonette J."/>
            <person name="Campitelli B."/>
            <person name="Daum C."/>
            <person name="Gordon S."/>
            <person name="Gould B."/>
            <person name="Lipzen A."/>
            <person name="MacQueen A."/>
            <person name="Palacio-Mejia J."/>
            <person name="Plott C."/>
            <person name="Shakirov E."/>
            <person name="Shu S."/>
            <person name="Yoshinaga Y."/>
            <person name="Zane M."/>
            <person name="Rokhsar D."/>
            <person name="Grimwood J."/>
            <person name="Schmutz J."/>
            <person name="Juenger T."/>
        </authorList>
    </citation>
    <scope>NUCLEOTIDE SEQUENCE [LARGE SCALE GENOMIC DNA]</scope>
    <source>
        <strain evidence="3">cv. HAL2</strain>
    </source>
</reference>
<dbReference type="AlphaFoldDB" id="A0A2T7CLB6"/>
<evidence type="ECO:0000313" key="3">
    <source>
        <dbReference type="Proteomes" id="UP000244336"/>
    </source>
</evidence>
<feature type="region of interest" description="Disordered" evidence="1">
    <location>
        <begin position="1"/>
        <end position="81"/>
    </location>
</feature>
<protein>
    <submittedName>
        <fullName evidence="2">Uncharacterized protein</fullName>
    </submittedName>
</protein>
<evidence type="ECO:0000313" key="2">
    <source>
        <dbReference type="EMBL" id="PUZ44140.1"/>
    </source>
</evidence>
<evidence type="ECO:0000256" key="1">
    <source>
        <dbReference type="SAM" id="MobiDB-lite"/>
    </source>
</evidence>
<sequence>MHPPPLPPPPAPPAVRDLKPLPPNPTDKIDHPSSSLSVIMLPSPFPSASIPPGSRSGSVARKGTGGRYLLRHRPDPLGSPPSSCPLCVPVVCLGGGVEGSCLLGFLE</sequence>
<keyword evidence="3" id="KW-1185">Reference proteome</keyword>
<name>A0A2T7CLB6_9POAL</name>
<feature type="compositionally biased region" description="Pro residues" evidence="1">
    <location>
        <begin position="1"/>
        <end position="13"/>
    </location>
</feature>
<dbReference type="EMBL" id="CM009756">
    <property type="protein sequence ID" value="PUZ44140.1"/>
    <property type="molecule type" value="Genomic_DNA"/>
</dbReference>
<accession>A0A2T7CLB6</accession>
<dbReference type="Gramene" id="PUZ44140">
    <property type="protein sequence ID" value="PUZ44140"/>
    <property type="gene ID" value="GQ55_8G066700"/>
</dbReference>
<dbReference type="Proteomes" id="UP000244336">
    <property type="component" value="Chromosome 8"/>
</dbReference>